<dbReference type="InterPro" id="IPR016181">
    <property type="entry name" value="Acyl_CoA_acyltransferase"/>
</dbReference>
<evidence type="ECO:0000313" key="2">
    <source>
        <dbReference type="EMBL" id="ERK57693.1"/>
    </source>
</evidence>
<comment type="caution">
    <text evidence="2">The sequence shown here is derived from an EMBL/GenBank/DDBJ whole genome shotgun (WGS) entry which is preliminary data.</text>
</comment>
<name>U2RVU6_9BACL</name>
<feature type="domain" description="N-acetyltransferase" evidence="1">
    <location>
        <begin position="1"/>
        <end position="171"/>
    </location>
</feature>
<keyword evidence="3" id="KW-1185">Reference proteome</keyword>
<proteinExistence type="predicted"/>
<dbReference type="SUPFAM" id="SSF55729">
    <property type="entry name" value="Acyl-CoA N-acyltransferases (Nat)"/>
    <property type="match status" value="1"/>
</dbReference>
<dbReference type="Proteomes" id="UP000016637">
    <property type="component" value="Unassembled WGS sequence"/>
</dbReference>
<dbReference type="PATRIC" id="fig|1321820.3.peg.991"/>
<protein>
    <submittedName>
        <fullName evidence="2">Acetyltransferase, GNAT family</fullName>
    </submittedName>
</protein>
<dbReference type="PANTHER" id="PTHR39173">
    <property type="entry name" value="ACETYLTRANSFERASE"/>
    <property type="match status" value="1"/>
</dbReference>
<dbReference type="AlphaFoldDB" id="U2RVU6"/>
<dbReference type="RefSeq" id="WP_021753674.1">
    <property type="nucleotide sequence ID" value="NZ_KI271875.1"/>
</dbReference>
<accession>U2RVU6</accession>
<dbReference type="InterPro" id="IPR000182">
    <property type="entry name" value="GNAT_dom"/>
</dbReference>
<dbReference type="eggNOG" id="COG3981">
    <property type="taxonomic scope" value="Bacteria"/>
</dbReference>
<evidence type="ECO:0000313" key="3">
    <source>
        <dbReference type="Proteomes" id="UP000016637"/>
    </source>
</evidence>
<organism evidence="2 3">
    <name type="scientific">Gemella bergeri ATCC 700627</name>
    <dbReference type="NCBI Taxonomy" id="1321820"/>
    <lineage>
        <taxon>Bacteria</taxon>
        <taxon>Bacillati</taxon>
        <taxon>Bacillota</taxon>
        <taxon>Bacilli</taxon>
        <taxon>Bacillales</taxon>
        <taxon>Gemellaceae</taxon>
        <taxon>Gemella</taxon>
    </lineage>
</organism>
<dbReference type="Pfam" id="PF13302">
    <property type="entry name" value="Acetyltransf_3"/>
    <property type="match status" value="1"/>
</dbReference>
<reference evidence="2 3" key="1">
    <citation type="submission" date="2013-08" db="EMBL/GenBank/DDBJ databases">
        <authorList>
            <person name="Weinstock G."/>
            <person name="Sodergren E."/>
            <person name="Wylie T."/>
            <person name="Fulton L."/>
            <person name="Fulton R."/>
            <person name="Fronick C."/>
            <person name="O'Laughlin M."/>
            <person name="Godfrey J."/>
            <person name="Miner T."/>
            <person name="Herter B."/>
            <person name="Appelbaum E."/>
            <person name="Cordes M."/>
            <person name="Lek S."/>
            <person name="Wollam A."/>
            <person name="Pepin K.H."/>
            <person name="Palsikar V.B."/>
            <person name="Mitreva M."/>
            <person name="Wilson R.K."/>
        </authorList>
    </citation>
    <scope>NUCLEOTIDE SEQUENCE [LARGE SCALE GENOMIC DNA]</scope>
    <source>
        <strain evidence="2 3">ATCC 700627</strain>
    </source>
</reference>
<sequence>MIKLIEPTIELKDEILSYKQEFIYNNETIHGGLSLEEYENITDFIKSLENYKHKKTCPQNFVTAHTFLIMNDDHLVGIINTLHDLNDYLFKHGGHIGYSIRKSERRKGYAKEALKLGCEFLFNEIGLEKILVTCDKKNIASKKTIEANNGIFENELQEDERTTLRYWISKL</sequence>
<dbReference type="EMBL" id="AWVP01000062">
    <property type="protein sequence ID" value="ERK57693.1"/>
    <property type="molecule type" value="Genomic_DNA"/>
</dbReference>
<gene>
    <name evidence="2" type="ORF">HMPREF1983_01018</name>
</gene>
<dbReference type="HOGENOM" id="CLU_113231_1_0_9"/>
<keyword evidence="2" id="KW-0808">Transferase</keyword>
<dbReference type="PROSITE" id="PS51186">
    <property type="entry name" value="GNAT"/>
    <property type="match status" value="1"/>
</dbReference>
<dbReference type="Gene3D" id="3.40.630.30">
    <property type="match status" value="1"/>
</dbReference>
<dbReference type="PANTHER" id="PTHR39173:SF1">
    <property type="entry name" value="ACETYLTRANSFERASE"/>
    <property type="match status" value="1"/>
</dbReference>
<dbReference type="GO" id="GO:0016747">
    <property type="term" value="F:acyltransferase activity, transferring groups other than amino-acyl groups"/>
    <property type="evidence" value="ECO:0007669"/>
    <property type="project" value="InterPro"/>
</dbReference>
<evidence type="ECO:0000259" key="1">
    <source>
        <dbReference type="PROSITE" id="PS51186"/>
    </source>
</evidence>